<feature type="transmembrane region" description="Helical" evidence="1">
    <location>
        <begin position="42"/>
        <end position="60"/>
    </location>
</feature>
<accession>G7W8U9</accession>
<feature type="transmembrane region" description="Helical" evidence="1">
    <location>
        <begin position="317"/>
        <end position="335"/>
    </location>
</feature>
<evidence type="ECO:0000313" key="3">
    <source>
        <dbReference type="EMBL" id="AET67809.1"/>
    </source>
</evidence>
<dbReference type="PATRIC" id="fig|768706.3.peg.2225"/>
<dbReference type="eggNOG" id="COG4219">
    <property type="taxonomic scope" value="Bacteria"/>
</dbReference>
<evidence type="ECO:0000259" key="2">
    <source>
        <dbReference type="Pfam" id="PF05569"/>
    </source>
</evidence>
<dbReference type="AlphaFoldDB" id="G7W8U9"/>
<dbReference type="OrthoDB" id="9770467at2"/>
<evidence type="ECO:0000256" key="1">
    <source>
        <dbReference type="SAM" id="Phobius"/>
    </source>
</evidence>
<protein>
    <submittedName>
        <fullName evidence="3">Antirepressor regulating drug resistance protein</fullName>
    </submittedName>
</protein>
<proteinExistence type="predicted"/>
<gene>
    <name evidence="3" type="ordered locus">Desor_2207</name>
</gene>
<name>G7W8U9_DESOD</name>
<keyword evidence="1" id="KW-0812">Transmembrane</keyword>
<evidence type="ECO:0000313" key="4">
    <source>
        <dbReference type="Proteomes" id="UP000006346"/>
    </source>
</evidence>
<dbReference type="InterPro" id="IPR008756">
    <property type="entry name" value="Peptidase_M56"/>
</dbReference>
<dbReference type="EMBL" id="CP003108">
    <property type="protein sequence ID" value="AET67809.1"/>
    <property type="molecule type" value="Genomic_DNA"/>
</dbReference>
<dbReference type="Proteomes" id="UP000006346">
    <property type="component" value="Chromosome"/>
</dbReference>
<dbReference type="PANTHER" id="PTHR34978">
    <property type="entry name" value="POSSIBLE SENSOR-TRANSDUCER PROTEIN BLAR"/>
    <property type="match status" value="1"/>
</dbReference>
<keyword evidence="4" id="KW-1185">Reference proteome</keyword>
<dbReference type="Pfam" id="PF05569">
    <property type="entry name" value="Peptidase_M56"/>
    <property type="match status" value="1"/>
</dbReference>
<dbReference type="KEGG" id="dor:Desor_2207"/>
<feature type="domain" description="Peptidase M56" evidence="2">
    <location>
        <begin position="13"/>
        <end position="307"/>
    </location>
</feature>
<feature type="transmembrane region" description="Helical" evidence="1">
    <location>
        <begin position="119"/>
        <end position="139"/>
    </location>
</feature>
<keyword evidence="1" id="KW-0472">Membrane</keyword>
<dbReference type="RefSeq" id="WP_014184623.1">
    <property type="nucleotide sequence ID" value="NC_016584.1"/>
</dbReference>
<reference evidence="4" key="1">
    <citation type="submission" date="2011-11" db="EMBL/GenBank/DDBJ databases">
        <title>Complete sequence of Desulfosporosinus orientis DSM 765.</title>
        <authorList>
            <person name="Lucas S."/>
            <person name="Han J."/>
            <person name="Lapidus A."/>
            <person name="Cheng J.-F."/>
            <person name="Goodwin L."/>
            <person name="Pitluck S."/>
            <person name="Peters L."/>
            <person name="Ovchinnikova G."/>
            <person name="Teshima H."/>
            <person name="Detter J.C."/>
            <person name="Han C."/>
            <person name="Tapia R."/>
            <person name="Land M."/>
            <person name="Hauser L."/>
            <person name="Kyrpides N."/>
            <person name="Ivanova N."/>
            <person name="Pagani I."/>
            <person name="Pester M."/>
            <person name="Spring S."/>
            <person name="Ollivier B."/>
            <person name="Rattei T."/>
            <person name="Klenk H.-P."/>
            <person name="Wagner M."/>
            <person name="Loy A."/>
            <person name="Woyke T."/>
        </authorList>
    </citation>
    <scope>NUCLEOTIDE SEQUENCE [LARGE SCALE GENOMIC DNA]</scope>
    <source>
        <strain evidence="4">ATCC 19365 / DSM 765 / NCIMB 8382 / VKM B-1628</strain>
    </source>
</reference>
<dbReference type="PANTHER" id="PTHR34978:SF3">
    <property type="entry name" value="SLR0241 PROTEIN"/>
    <property type="match status" value="1"/>
</dbReference>
<reference evidence="3 4" key="2">
    <citation type="journal article" date="2012" name="J. Bacteriol.">
        <title>Complete genome sequences of Desulfosporosinus orientis DSM765T, Desulfosporosinus youngiae DSM17734T, Desulfosporosinus meridiei DSM13257T, and Desulfosporosinus acidiphilus DSM22704T.</title>
        <authorList>
            <person name="Pester M."/>
            <person name="Brambilla E."/>
            <person name="Alazard D."/>
            <person name="Rattei T."/>
            <person name="Weinmaier T."/>
            <person name="Han J."/>
            <person name="Lucas S."/>
            <person name="Lapidus A."/>
            <person name="Cheng J.F."/>
            <person name="Goodwin L."/>
            <person name="Pitluck S."/>
            <person name="Peters L."/>
            <person name="Ovchinnikova G."/>
            <person name="Teshima H."/>
            <person name="Detter J.C."/>
            <person name="Han C.S."/>
            <person name="Tapia R."/>
            <person name="Land M.L."/>
            <person name="Hauser L."/>
            <person name="Kyrpides N.C."/>
            <person name="Ivanova N.N."/>
            <person name="Pagani I."/>
            <person name="Huntmann M."/>
            <person name="Wei C.L."/>
            <person name="Davenport K.W."/>
            <person name="Daligault H."/>
            <person name="Chain P.S."/>
            <person name="Chen A."/>
            <person name="Mavromatis K."/>
            <person name="Markowitz V."/>
            <person name="Szeto E."/>
            <person name="Mikhailova N."/>
            <person name="Pati A."/>
            <person name="Wagner M."/>
            <person name="Woyke T."/>
            <person name="Ollivier B."/>
            <person name="Klenk H.P."/>
            <person name="Spring S."/>
            <person name="Loy A."/>
        </authorList>
    </citation>
    <scope>NUCLEOTIDE SEQUENCE [LARGE SCALE GENOMIC DNA]</scope>
    <source>
        <strain evidence="4">ATCC 19365 / DSM 765 / NCIMB 8382 / VKM B-1628</strain>
    </source>
</reference>
<organism evidence="3 4">
    <name type="scientific">Desulfosporosinus orientis (strain ATCC 19365 / DSM 765 / NCIMB 8382 / VKM B-1628 / Singapore I)</name>
    <name type="common">Desulfotomaculum orientis</name>
    <dbReference type="NCBI Taxonomy" id="768706"/>
    <lineage>
        <taxon>Bacteria</taxon>
        <taxon>Bacillati</taxon>
        <taxon>Bacillota</taxon>
        <taxon>Clostridia</taxon>
        <taxon>Eubacteriales</taxon>
        <taxon>Desulfitobacteriaceae</taxon>
        <taxon>Desulfosporosinus</taxon>
    </lineage>
</organism>
<feature type="transmembrane region" description="Helical" evidence="1">
    <location>
        <begin position="12"/>
        <end position="30"/>
    </location>
</feature>
<keyword evidence="1" id="KW-1133">Transmembrane helix</keyword>
<dbReference type="HOGENOM" id="CLU_460597_0_0_9"/>
<dbReference type="STRING" id="768706.Desor_2207"/>
<sequence>MEILPELTANILEITFGVSFALIFLFLLGPVLNRRYIAKWRYWVWLILAVRLLVPINPSLPAAPVQIQMPGEVTQFSPVSVQSGETHPQAAGPASLSVAPLTPEDRENNKVMGLKLLSGLWATGMVLFLLWQLAAYGRFRRFIRRWSRPVTSSNAYDMMAKLKEELKITSAVQLIVCPPINSPLLTGVFRPLIVLPHEEYTESDWFFILKHELIHHKRHDIPYKLLILAANMVHWFNPLVWLMVRRSNKDLEISCDDAIIAGLNWEERGCYSDTMMAAIIKKSPKAPALSTHFLPGTKAIKERFVNIFDIRKKQKGLLALFILTICLAAAGTLVGCKAGNKPDIKVTVLLQDLTDEDYLRVGTGEIYNPTIQDFKKLTIRLDTHGVPNRSISFPTSRDLQDLFTSDVYWFGRSESMDPKVEDVYYLLESTLYTRNVTPQEIREKLKNLEIDISNTDQQGKTLESTYNLADYFQVKGKISGLNQAGRKQKEELESLIGREFPETVSRKQGVLISSKLIPQSVIPQDDLLLALIMNEGKMGQSGISLLVLDHDLNLIGKCDGEIPLSPGYSVQTFRSEGYNHYFRLHGSKQMAC</sequence>
<dbReference type="InterPro" id="IPR052173">
    <property type="entry name" value="Beta-lactam_resp_regulator"/>
</dbReference>
<dbReference type="CDD" id="cd07341">
    <property type="entry name" value="M56_BlaR1_MecR1_like"/>
    <property type="match status" value="1"/>
</dbReference>